<dbReference type="PROSITE" id="PS51257">
    <property type="entry name" value="PROKAR_LIPOPROTEIN"/>
    <property type="match status" value="1"/>
</dbReference>
<dbReference type="Proteomes" id="UP001595526">
    <property type="component" value="Unassembled WGS sequence"/>
</dbReference>
<organism evidence="1 2">
    <name type="scientific">Parapedobacter deserti</name>
    <dbReference type="NCBI Taxonomy" id="1912957"/>
    <lineage>
        <taxon>Bacteria</taxon>
        <taxon>Pseudomonadati</taxon>
        <taxon>Bacteroidota</taxon>
        <taxon>Sphingobacteriia</taxon>
        <taxon>Sphingobacteriales</taxon>
        <taxon>Sphingobacteriaceae</taxon>
        <taxon>Parapedobacter</taxon>
    </lineage>
</organism>
<name>A0ABV7JEC1_9SPHI</name>
<proteinExistence type="predicted"/>
<dbReference type="RefSeq" id="WP_379019184.1">
    <property type="nucleotide sequence ID" value="NZ_JBHRTA010000008.1"/>
</dbReference>
<protein>
    <recommendedName>
        <fullName evidence="3">Pilus formation protein N-terminal domain-containing protein</fullName>
    </recommendedName>
</protein>
<evidence type="ECO:0000313" key="1">
    <source>
        <dbReference type="EMBL" id="MFC3196455.1"/>
    </source>
</evidence>
<gene>
    <name evidence="1" type="ORF">ACFOET_02390</name>
</gene>
<reference evidence="2" key="1">
    <citation type="journal article" date="2019" name="Int. J. Syst. Evol. Microbiol.">
        <title>The Global Catalogue of Microorganisms (GCM) 10K type strain sequencing project: providing services to taxonomists for standard genome sequencing and annotation.</title>
        <authorList>
            <consortium name="The Broad Institute Genomics Platform"/>
            <consortium name="The Broad Institute Genome Sequencing Center for Infectious Disease"/>
            <person name="Wu L."/>
            <person name="Ma J."/>
        </authorList>
    </citation>
    <scope>NUCLEOTIDE SEQUENCE [LARGE SCALE GENOMIC DNA]</scope>
    <source>
        <strain evidence="2">KCTC 52416</strain>
    </source>
</reference>
<comment type="caution">
    <text evidence="1">The sequence shown here is derived from an EMBL/GenBank/DDBJ whole genome shotgun (WGS) entry which is preliminary data.</text>
</comment>
<accession>A0ABV7JEC1</accession>
<evidence type="ECO:0008006" key="3">
    <source>
        <dbReference type="Google" id="ProtNLM"/>
    </source>
</evidence>
<evidence type="ECO:0000313" key="2">
    <source>
        <dbReference type="Proteomes" id="UP001595526"/>
    </source>
</evidence>
<keyword evidence="2" id="KW-1185">Reference proteome</keyword>
<dbReference type="EMBL" id="JBHRTA010000008">
    <property type="protein sequence ID" value="MFC3196455.1"/>
    <property type="molecule type" value="Genomic_DNA"/>
</dbReference>
<sequence length="321" mass="36735">MKLKPLRRQPSYQRIALSYLFFALFILSCKNEETLEVKDLQFIQETYYVPEGDYVNVHVASGNQQYSLSGFDEDLISPMVSNTDFPAGSIYVNGLKKGKTAITVKDEVSGQEVQLTIHVVDPFLALEVSDVIPMIKNEDYETVQAIREQVRTEPQRFFGFETREVLILQQNADNQFWVFKNEEEAARGTVHKSGKFTLTFSYGGPNRLRLDYEDSDEPIEYALFAPNQTVFSSLLRWSQNGEPENSAANVQSNALRSSIGSKSAEIRQNTSPVENYELFLIKDFTAIFKETHPEVEEVELFQSMRVYGQRRYLKIADGILE</sequence>